<accession>A0ABM2W3Y6</accession>
<keyword evidence="7" id="KW-1185">Reference proteome</keyword>
<dbReference type="InterPro" id="IPR013106">
    <property type="entry name" value="Ig_V-set"/>
</dbReference>
<feature type="signal peptide" evidence="5">
    <location>
        <begin position="1"/>
        <end position="18"/>
    </location>
</feature>
<keyword evidence="1 5" id="KW-0732">Signal</keyword>
<dbReference type="Gene3D" id="2.60.40.10">
    <property type="entry name" value="Immunoglobulins"/>
    <property type="match status" value="1"/>
</dbReference>
<reference evidence="8" key="1">
    <citation type="submission" date="2025-08" db="UniProtKB">
        <authorList>
            <consortium name="RefSeq"/>
        </authorList>
    </citation>
    <scope>IDENTIFICATION</scope>
    <source>
        <tissue evidence="8">Liver</tissue>
    </source>
</reference>
<evidence type="ECO:0000256" key="1">
    <source>
        <dbReference type="ARBA" id="ARBA00022729"/>
    </source>
</evidence>
<keyword evidence="8" id="KW-0675">Receptor</keyword>
<dbReference type="Proteomes" id="UP000886700">
    <property type="component" value="Unplaced"/>
</dbReference>
<evidence type="ECO:0000256" key="3">
    <source>
        <dbReference type="ARBA" id="ARBA00023319"/>
    </source>
</evidence>
<protein>
    <submittedName>
        <fullName evidence="8">Triggering receptor expressed on myeloid cells 2 isoform X1</fullName>
    </submittedName>
</protein>
<keyword evidence="3" id="KW-0393">Immunoglobulin domain</keyword>
<gene>
    <name evidence="8" type="primary">Trem2</name>
</gene>
<proteinExistence type="predicted"/>
<keyword evidence="4" id="KW-0812">Transmembrane</keyword>
<dbReference type="InterPro" id="IPR052314">
    <property type="entry name" value="Immune_rcpt_domain"/>
</dbReference>
<keyword evidence="2" id="KW-1015">Disulfide bond</keyword>
<dbReference type="Pfam" id="PF07686">
    <property type="entry name" value="V-set"/>
    <property type="match status" value="1"/>
</dbReference>
<evidence type="ECO:0000256" key="2">
    <source>
        <dbReference type="ARBA" id="ARBA00023157"/>
    </source>
</evidence>
<feature type="transmembrane region" description="Helical" evidence="4">
    <location>
        <begin position="174"/>
        <end position="195"/>
    </location>
</feature>
<dbReference type="InterPro" id="IPR013783">
    <property type="entry name" value="Ig-like_fold"/>
</dbReference>
<dbReference type="RefSeq" id="XP_040585409.1">
    <property type="nucleotide sequence ID" value="XM_040729475.1"/>
</dbReference>
<evidence type="ECO:0000313" key="7">
    <source>
        <dbReference type="Proteomes" id="UP000886700"/>
    </source>
</evidence>
<dbReference type="InterPro" id="IPR036179">
    <property type="entry name" value="Ig-like_dom_sf"/>
</dbReference>
<evidence type="ECO:0000256" key="5">
    <source>
        <dbReference type="SAM" id="SignalP"/>
    </source>
</evidence>
<feature type="domain" description="Immunoglobulin" evidence="6">
    <location>
        <begin position="21"/>
        <end position="129"/>
    </location>
</feature>
<feature type="chain" id="PRO_5046884603" evidence="5">
    <location>
        <begin position="19"/>
        <end position="274"/>
    </location>
</feature>
<dbReference type="SMART" id="SM00409">
    <property type="entry name" value="IG"/>
    <property type="match status" value="1"/>
</dbReference>
<dbReference type="PANTHER" id="PTHR16423">
    <property type="entry name" value="TREM-LIKE TRANSCRIPT PROTEIN"/>
    <property type="match status" value="1"/>
</dbReference>
<keyword evidence="4" id="KW-0472">Membrane</keyword>
<evidence type="ECO:0000313" key="8">
    <source>
        <dbReference type="RefSeq" id="XP_040585409.1"/>
    </source>
</evidence>
<keyword evidence="4" id="KW-1133">Transmembrane helix</keyword>
<evidence type="ECO:0000259" key="6">
    <source>
        <dbReference type="SMART" id="SM00409"/>
    </source>
</evidence>
<dbReference type="GeneID" id="101831489"/>
<dbReference type="SUPFAM" id="SSF48726">
    <property type="entry name" value="Immunoglobulin"/>
    <property type="match status" value="1"/>
</dbReference>
<evidence type="ECO:0000256" key="4">
    <source>
        <dbReference type="SAM" id="Phobius"/>
    </source>
</evidence>
<sequence>MGPLYLLLLLLSTESSQALNTTVLQGVAGQALRVSCTYDSLKYWGRRKAWCRQLAEGGPCQRVVSTHNVWLLAFLRKRNGSTVITDDALAGTLTITLRNLQASDAGLYQCQSLRGQEADVLQKVLVEVLADPLDEQDAEDLWVPKELESFDGAQVEHSTSRGQSGETSFPPTSILILLACVLFSKLLTAGVLWAVARGRQKLGSPVAGGLDCGHNAEHQLQVLTELCFHQQLLLWRNDKDQATHSVWAGNRVHTPGCPERKWSPETEGAHLCLQ</sequence>
<dbReference type="InterPro" id="IPR003599">
    <property type="entry name" value="Ig_sub"/>
</dbReference>
<dbReference type="PANTHER" id="PTHR16423:SF11">
    <property type="entry name" value="IG-LIKE DOMAIN-CONTAINING PROTEIN"/>
    <property type="match status" value="1"/>
</dbReference>
<organism evidence="7 8">
    <name type="scientific">Mesocricetus auratus</name>
    <name type="common">Golden hamster</name>
    <dbReference type="NCBI Taxonomy" id="10036"/>
    <lineage>
        <taxon>Eukaryota</taxon>
        <taxon>Metazoa</taxon>
        <taxon>Chordata</taxon>
        <taxon>Craniata</taxon>
        <taxon>Vertebrata</taxon>
        <taxon>Euteleostomi</taxon>
        <taxon>Mammalia</taxon>
        <taxon>Eutheria</taxon>
        <taxon>Euarchontoglires</taxon>
        <taxon>Glires</taxon>
        <taxon>Rodentia</taxon>
        <taxon>Myomorpha</taxon>
        <taxon>Muroidea</taxon>
        <taxon>Cricetidae</taxon>
        <taxon>Cricetinae</taxon>
        <taxon>Mesocricetus</taxon>
    </lineage>
</organism>
<name>A0ABM2W3Y6_MESAU</name>